<dbReference type="GO" id="GO:0006979">
    <property type="term" value="P:response to oxidative stress"/>
    <property type="evidence" value="ECO:0007669"/>
    <property type="project" value="UniProtKB-ARBA"/>
</dbReference>
<reference evidence="7" key="1">
    <citation type="submission" date="2013-07" db="EMBL/GenBank/DDBJ databases">
        <title>Midgut Transcriptome Profiling of Anoplphora glabripennis, a Lignocellulose Degrading, Wood-Boring Cerambycid.</title>
        <authorList>
            <person name="Scully E.D."/>
            <person name="Hoover K."/>
            <person name="Carlson J.E."/>
            <person name="Tien M."/>
            <person name="Geib S.M."/>
        </authorList>
    </citation>
    <scope>NUCLEOTIDE SEQUENCE</scope>
</reference>
<evidence type="ECO:0000256" key="5">
    <source>
        <dbReference type="ARBA" id="ARBA00022703"/>
    </source>
</evidence>
<keyword evidence="3" id="KW-0217">Developmental protein</keyword>
<dbReference type="GO" id="GO:0009968">
    <property type="term" value="P:negative regulation of signal transduction"/>
    <property type="evidence" value="ECO:0007669"/>
    <property type="project" value="InterPro"/>
</dbReference>
<dbReference type="Gene3D" id="3.90.470.40">
    <property type="entry name" value="RTP801-like"/>
    <property type="match status" value="1"/>
</dbReference>
<dbReference type="GO" id="GO:0008258">
    <property type="term" value="P:head involution"/>
    <property type="evidence" value="ECO:0007669"/>
    <property type="project" value="UniProtKB-ARBA"/>
</dbReference>
<dbReference type="AlphaFoldDB" id="V5GBE7"/>
<dbReference type="EMBL" id="GALX01001031">
    <property type="protein sequence ID" value="JAB67435.1"/>
    <property type="molecule type" value="Transcribed_RNA"/>
</dbReference>
<keyword evidence="5" id="KW-0053">Apoptosis</keyword>
<evidence type="ECO:0000256" key="2">
    <source>
        <dbReference type="ARBA" id="ARBA00010670"/>
    </source>
</evidence>
<dbReference type="KEGG" id="agb:108904870"/>
<name>V5GBE7_ANOGL</name>
<dbReference type="FunFam" id="3.90.470.40:FF:000003">
    <property type="entry name" value="Charybde, isoform E"/>
    <property type="match status" value="1"/>
</dbReference>
<proteinExistence type="inferred from homology"/>
<evidence type="ECO:0000313" key="7">
    <source>
        <dbReference type="EMBL" id="JAB67435.1"/>
    </source>
</evidence>
<dbReference type="GO" id="GO:0045926">
    <property type="term" value="P:negative regulation of growth"/>
    <property type="evidence" value="ECO:0007669"/>
    <property type="project" value="UniProtKB-ARBA"/>
</dbReference>
<dbReference type="InterPro" id="IPR012918">
    <property type="entry name" value="RTP801-like"/>
</dbReference>
<dbReference type="GO" id="GO:0032006">
    <property type="term" value="P:regulation of TOR signaling"/>
    <property type="evidence" value="ECO:0007669"/>
    <property type="project" value="UniProtKB-ARBA"/>
</dbReference>
<dbReference type="GO" id="GO:0006915">
    <property type="term" value="P:apoptotic process"/>
    <property type="evidence" value="ECO:0007669"/>
    <property type="project" value="UniProtKB-KW"/>
</dbReference>
<dbReference type="PANTHER" id="PTHR12478:SF16">
    <property type="entry name" value="PROTEIN CHARYBDE-RELATED"/>
    <property type="match status" value="1"/>
</dbReference>
<keyword evidence="4" id="KW-0963">Cytoplasm</keyword>
<evidence type="ECO:0000256" key="1">
    <source>
        <dbReference type="ARBA" id="ARBA00004496"/>
    </source>
</evidence>
<comment type="similarity">
    <text evidence="2">Belongs to the DDIT4 family.</text>
</comment>
<dbReference type="InterPro" id="IPR038281">
    <property type="entry name" value="RTP801-like_C_sf"/>
</dbReference>
<evidence type="ECO:0000256" key="4">
    <source>
        <dbReference type="ARBA" id="ARBA00022490"/>
    </source>
</evidence>
<accession>V5GBE7</accession>
<dbReference type="GeneID" id="108904870"/>
<organism evidence="7">
    <name type="scientific">Anoplophora glabripennis</name>
    <name type="common">Asian longhorn beetle</name>
    <name type="synonym">Anoplophora nobilis</name>
    <dbReference type="NCBI Taxonomy" id="217634"/>
    <lineage>
        <taxon>Eukaryota</taxon>
        <taxon>Metazoa</taxon>
        <taxon>Ecdysozoa</taxon>
        <taxon>Arthropoda</taxon>
        <taxon>Hexapoda</taxon>
        <taxon>Insecta</taxon>
        <taxon>Pterygota</taxon>
        <taxon>Neoptera</taxon>
        <taxon>Endopterygota</taxon>
        <taxon>Coleoptera</taxon>
        <taxon>Polyphaga</taxon>
        <taxon>Cucujiformia</taxon>
        <taxon>Chrysomeloidea</taxon>
        <taxon>Cerambycidae</taxon>
        <taxon>Lamiinae</taxon>
        <taxon>Lamiini</taxon>
        <taxon>Anoplophora</taxon>
    </lineage>
</organism>
<comment type="subcellular location">
    <subcellularLocation>
        <location evidence="1">Cytoplasm</location>
    </subcellularLocation>
</comment>
<evidence type="ECO:0000256" key="3">
    <source>
        <dbReference type="ARBA" id="ARBA00022473"/>
    </source>
</evidence>
<dbReference type="PANTHER" id="PTHR12478">
    <property type="entry name" value="DNA-DAMAGE-INDUCIBLE TRANSCRIPT 4 PROTEIN DDIT4"/>
    <property type="match status" value="1"/>
</dbReference>
<dbReference type="GO" id="GO:0005737">
    <property type="term" value="C:cytoplasm"/>
    <property type="evidence" value="ECO:0007669"/>
    <property type="project" value="UniProtKB-SubCell"/>
</dbReference>
<comment type="function">
    <text evidence="6">Inhibits cell growth by regulating the Tor pathway upstream of the Tsc1-Tsc2 complex and downstream of Akt1. Acts as a cell death activator during head development.</text>
</comment>
<protein>
    <submittedName>
        <fullName evidence="7">Protein charybde</fullName>
    </submittedName>
</protein>
<gene>
    <name evidence="7" type="primary">CHRB</name>
</gene>
<dbReference type="OrthoDB" id="10018535at2759"/>
<evidence type="ECO:0000256" key="6">
    <source>
        <dbReference type="ARBA" id="ARBA00059352"/>
    </source>
</evidence>
<sequence length="226" mass="24789">MFRSSFQEERVAKDSKLQAVFSKLAAVLPRAEDLGNNNPKTMSSDIIESVLADTPVPVPTNWNRQDISTTTTTTHISPTCASAVAEEGAGDCLAITIAALSRRIESELRSAKRSHLACGEVLLPCGLLQRIAADIVSMAESEPCGLRGCKLYLLFETTEHCIRVGTVQCDVATAPTFELYLTLKQSSTGWQFLPQFIRNLTRGGTIVVSPAYTISKKKLYRSYREE</sequence>
<dbReference type="Pfam" id="PF07809">
    <property type="entry name" value="RTP801_C"/>
    <property type="match status" value="1"/>
</dbReference>